<comment type="caution">
    <text evidence="1">The sequence shown here is derived from an EMBL/GenBank/DDBJ whole genome shotgun (WGS) entry which is preliminary data.</text>
</comment>
<dbReference type="InterPro" id="IPR027417">
    <property type="entry name" value="P-loop_NTPase"/>
</dbReference>
<dbReference type="STRING" id="105785.A0A2J7RB50"/>
<dbReference type="InParanoid" id="A0A2J7RB50"/>
<dbReference type="PANTHER" id="PTHR10285">
    <property type="entry name" value="URIDINE KINASE"/>
    <property type="match status" value="1"/>
</dbReference>
<keyword evidence="2" id="KW-1185">Reference proteome</keyword>
<dbReference type="AlphaFoldDB" id="A0A2J7RB50"/>
<evidence type="ECO:0008006" key="3">
    <source>
        <dbReference type="Google" id="ProtNLM"/>
    </source>
</evidence>
<evidence type="ECO:0000313" key="2">
    <source>
        <dbReference type="Proteomes" id="UP000235965"/>
    </source>
</evidence>
<dbReference type="OrthoDB" id="10041966at2759"/>
<dbReference type="SUPFAM" id="SSF52540">
    <property type="entry name" value="P-loop containing nucleoside triphosphate hydrolases"/>
    <property type="match status" value="1"/>
</dbReference>
<reference evidence="1 2" key="1">
    <citation type="submission" date="2017-12" db="EMBL/GenBank/DDBJ databases">
        <title>Hemimetabolous genomes reveal molecular basis of termite eusociality.</title>
        <authorList>
            <person name="Harrison M.C."/>
            <person name="Jongepier E."/>
            <person name="Robertson H.M."/>
            <person name="Arning N."/>
            <person name="Bitard-Feildel T."/>
            <person name="Chao H."/>
            <person name="Childers C.P."/>
            <person name="Dinh H."/>
            <person name="Doddapaneni H."/>
            <person name="Dugan S."/>
            <person name="Gowin J."/>
            <person name="Greiner C."/>
            <person name="Han Y."/>
            <person name="Hu H."/>
            <person name="Hughes D.S.T."/>
            <person name="Huylmans A.-K."/>
            <person name="Kemena C."/>
            <person name="Kremer L.P.M."/>
            <person name="Lee S.L."/>
            <person name="Lopez-Ezquerra A."/>
            <person name="Mallet L."/>
            <person name="Monroy-Kuhn J.M."/>
            <person name="Moser A."/>
            <person name="Murali S.C."/>
            <person name="Muzny D.M."/>
            <person name="Otani S."/>
            <person name="Piulachs M.-D."/>
            <person name="Poelchau M."/>
            <person name="Qu J."/>
            <person name="Schaub F."/>
            <person name="Wada-Katsumata A."/>
            <person name="Worley K.C."/>
            <person name="Xie Q."/>
            <person name="Ylla G."/>
            <person name="Poulsen M."/>
            <person name="Gibbs R.A."/>
            <person name="Schal C."/>
            <person name="Richards S."/>
            <person name="Belles X."/>
            <person name="Korb J."/>
            <person name="Bornberg-Bauer E."/>
        </authorList>
    </citation>
    <scope>NUCLEOTIDE SEQUENCE [LARGE SCALE GENOMIC DNA]</scope>
    <source>
        <tissue evidence="1">Whole body</tissue>
    </source>
</reference>
<dbReference type="EMBL" id="NEVH01006564">
    <property type="protein sequence ID" value="PNF38051.1"/>
    <property type="molecule type" value="Genomic_DNA"/>
</dbReference>
<accession>A0A2J7RB50</accession>
<dbReference type="Gene3D" id="3.40.50.300">
    <property type="entry name" value="P-loop containing nucleotide triphosphate hydrolases"/>
    <property type="match status" value="1"/>
</dbReference>
<organism evidence="1 2">
    <name type="scientific">Cryptotermes secundus</name>
    <dbReference type="NCBI Taxonomy" id="105785"/>
    <lineage>
        <taxon>Eukaryota</taxon>
        <taxon>Metazoa</taxon>
        <taxon>Ecdysozoa</taxon>
        <taxon>Arthropoda</taxon>
        <taxon>Hexapoda</taxon>
        <taxon>Insecta</taxon>
        <taxon>Pterygota</taxon>
        <taxon>Neoptera</taxon>
        <taxon>Polyneoptera</taxon>
        <taxon>Dictyoptera</taxon>
        <taxon>Blattodea</taxon>
        <taxon>Blattoidea</taxon>
        <taxon>Termitoidae</taxon>
        <taxon>Kalotermitidae</taxon>
        <taxon>Cryptotermitinae</taxon>
        <taxon>Cryptotermes</taxon>
    </lineage>
</organism>
<gene>
    <name evidence="1" type="ORF">B7P43_G02355</name>
</gene>
<proteinExistence type="predicted"/>
<sequence length="272" mass="30446">MWLIVGVSGATCSGKSTVAQSLHKQLPGSFLVCQDDFFLPVDSQQHTLIPALNHINWEIMTSLDMEKMHAVIENCLFSDSAKTVLPITSLVEAVNRVAGSPLHAESDKIGTALNINTGCHRAIPEDMVQFKPDGTQSMATCEIDTDNISSKTKMADGHGDKQILGVRILIIEGFLIFNDKKIADLCHCKYFLTLTREQCWARRSVRPYDPPDVPGYFDQCIWPEYEKHRDEVFKQVPNVIVIDGNQNRTSVLKQVLLGITQRAHELLQLQKS</sequence>
<dbReference type="Proteomes" id="UP000235965">
    <property type="component" value="Unassembled WGS sequence"/>
</dbReference>
<protein>
    <recommendedName>
        <fullName evidence="3">Nicotinamide riboside kinase 1</fullName>
    </recommendedName>
</protein>
<evidence type="ECO:0000313" key="1">
    <source>
        <dbReference type="EMBL" id="PNF38051.1"/>
    </source>
</evidence>
<name>A0A2J7RB50_9NEOP</name>
<dbReference type="FunCoup" id="A0A2J7RB50">
    <property type="interactions" value="104"/>
</dbReference>